<evidence type="ECO:0000256" key="1">
    <source>
        <dbReference type="SAM" id="MobiDB-lite"/>
    </source>
</evidence>
<feature type="region of interest" description="Disordered" evidence="1">
    <location>
        <begin position="1"/>
        <end position="29"/>
    </location>
</feature>
<feature type="compositionally biased region" description="Polar residues" evidence="1">
    <location>
        <begin position="17"/>
        <end position="29"/>
    </location>
</feature>
<feature type="compositionally biased region" description="Polar residues" evidence="1">
    <location>
        <begin position="1"/>
        <end position="10"/>
    </location>
</feature>
<reference evidence="2" key="1">
    <citation type="submission" date="2018-02" db="EMBL/GenBank/DDBJ databases">
        <title>Rhizophora mucronata_Transcriptome.</title>
        <authorList>
            <person name="Meera S.P."/>
            <person name="Sreeshan A."/>
            <person name="Augustine A."/>
        </authorList>
    </citation>
    <scope>NUCLEOTIDE SEQUENCE</scope>
    <source>
        <tissue evidence="2">Leaf</tissue>
    </source>
</reference>
<protein>
    <submittedName>
        <fullName evidence="2">Uncharacterized protein</fullName>
    </submittedName>
</protein>
<name>A0A2P2PW05_RHIMU</name>
<proteinExistence type="predicted"/>
<accession>A0A2P2PW05</accession>
<sequence>MIPPSLQSNVKLEDTINHSMRAQTQNPNL</sequence>
<evidence type="ECO:0000313" key="2">
    <source>
        <dbReference type="EMBL" id="MBX58942.1"/>
    </source>
</evidence>
<dbReference type="EMBL" id="GGEC01078458">
    <property type="protein sequence ID" value="MBX58942.1"/>
    <property type="molecule type" value="Transcribed_RNA"/>
</dbReference>
<dbReference type="AlphaFoldDB" id="A0A2P2PW05"/>
<organism evidence="2">
    <name type="scientific">Rhizophora mucronata</name>
    <name type="common">Asiatic mangrove</name>
    <dbReference type="NCBI Taxonomy" id="61149"/>
    <lineage>
        <taxon>Eukaryota</taxon>
        <taxon>Viridiplantae</taxon>
        <taxon>Streptophyta</taxon>
        <taxon>Embryophyta</taxon>
        <taxon>Tracheophyta</taxon>
        <taxon>Spermatophyta</taxon>
        <taxon>Magnoliopsida</taxon>
        <taxon>eudicotyledons</taxon>
        <taxon>Gunneridae</taxon>
        <taxon>Pentapetalae</taxon>
        <taxon>rosids</taxon>
        <taxon>fabids</taxon>
        <taxon>Malpighiales</taxon>
        <taxon>Rhizophoraceae</taxon>
        <taxon>Rhizophora</taxon>
    </lineage>
</organism>